<evidence type="ECO:0000313" key="4">
    <source>
        <dbReference type="EMBL" id="MCU5776570.1"/>
    </source>
</evidence>
<reference evidence="4" key="1">
    <citation type="submission" date="2022-09" db="EMBL/GenBank/DDBJ databases">
        <title>Winslowiella arboricola sp. nov., isolated from bleeding cankers on broadleaf hosts.</title>
        <authorList>
            <person name="Brady C."/>
            <person name="Kaur S."/>
            <person name="Crampton B."/>
            <person name="Maddock D."/>
            <person name="Arnold D."/>
            <person name="Denman S."/>
        </authorList>
    </citation>
    <scope>NUCLEOTIDE SEQUENCE</scope>
    <source>
        <strain evidence="4">BAC 15a-03b</strain>
    </source>
</reference>
<accession>A0A9J6PGT3</accession>
<feature type="transmembrane region" description="Helical" evidence="1">
    <location>
        <begin position="454"/>
        <end position="473"/>
    </location>
</feature>
<evidence type="ECO:0000256" key="1">
    <source>
        <dbReference type="SAM" id="Phobius"/>
    </source>
</evidence>
<feature type="transmembrane region" description="Helical" evidence="1">
    <location>
        <begin position="239"/>
        <end position="258"/>
    </location>
</feature>
<feature type="transmembrane region" description="Helical" evidence="1">
    <location>
        <begin position="85"/>
        <end position="104"/>
    </location>
</feature>
<dbReference type="InterPro" id="IPR018677">
    <property type="entry name" value="DUF2157"/>
</dbReference>
<dbReference type="AlphaFoldDB" id="A0A9J6PGT3"/>
<feature type="transmembrane region" description="Helical" evidence="1">
    <location>
        <begin position="265"/>
        <end position="287"/>
    </location>
</feature>
<feature type="transmembrane region" description="Helical" evidence="1">
    <location>
        <begin position="430"/>
        <end position="448"/>
    </location>
</feature>
<comment type="caution">
    <text evidence="4">The sequence shown here is derived from an EMBL/GenBank/DDBJ whole genome shotgun (WGS) entry which is preliminary data.</text>
</comment>
<feature type="transmembrane region" description="Helical" evidence="1">
    <location>
        <begin position="50"/>
        <end position="73"/>
    </location>
</feature>
<evidence type="ECO:0000259" key="3">
    <source>
        <dbReference type="Pfam" id="PF14351"/>
    </source>
</evidence>
<evidence type="ECO:0000313" key="5">
    <source>
        <dbReference type="Proteomes" id="UP001064262"/>
    </source>
</evidence>
<feature type="transmembrane region" description="Helical" evidence="1">
    <location>
        <begin position="524"/>
        <end position="543"/>
    </location>
</feature>
<feature type="transmembrane region" description="Helical" evidence="1">
    <location>
        <begin position="564"/>
        <end position="582"/>
    </location>
</feature>
<evidence type="ECO:0000259" key="2">
    <source>
        <dbReference type="Pfam" id="PF09925"/>
    </source>
</evidence>
<feature type="transmembrane region" description="Helical" evidence="1">
    <location>
        <begin position="628"/>
        <end position="647"/>
    </location>
</feature>
<dbReference type="RefSeq" id="WP_267142851.1">
    <property type="nucleotide sequence ID" value="NZ_JAODIL010000073.1"/>
</dbReference>
<feature type="transmembrane region" description="Helical" evidence="1">
    <location>
        <begin position="212"/>
        <end position="233"/>
    </location>
</feature>
<proteinExistence type="predicted"/>
<feature type="transmembrane region" description="Helical" evidence="1">
    <location>
        <begin position="400"/>
        <end position="418"/>
    </location>
</feature>
<feature type="transmembrane region" description="Helical" evidence="1">
    <location>
        <begin position="653"/>
        <end position="673"/>
    </location>
</feature>
<keyword evidence="1" id="KW-0472">Membrane</keyword>
<feature type="transmembrane region" description="Helical" evidence="1">
    <location>
        <begin position="142"/>
        <end position="167"/>
    </location>
</feature>
<feature type="domain" description="DUF4401" evidence="3">
    <location>
        <begin position="363"/>
        <end position="675"/>
    </location>
</feature>
<keyword evidence="5" id="KW-1185">Reference proteome</keyword>
<keyword evidence="1" id="KW-1133">Transmembrane helix</keyword>
<feature type="transmembrane region" description="Helical" evidence="1">
    <location>
        <begin position="293"/>
        <end position="315"/>
    </location>
</feature>
<feature type="domain" description="DUF2157" evidence="2">
    <location>
        <begin position="20"/>
        <end position="160"/>
    </location>
</feature>
<feature type="transmembrane region" description="Helical" evidence="1">
    <location>
        <begin position="110"/>
        <end position="130"/>
    </location>
</feature>
<dbReference type="Pfam" id="PF09925">
    <property type="entry name" value="DUF2157"/>
    <property type="match status" value="1"/>
</dbReference>
<dbReference type="Pfam" id="PF14351">
    <property type="entry name" value="DUF4401"/>
    <property type="match status" value="1"/>
</dbReference>
<sequence>MENHLYAGKAATAAGRAVRRLQSQGQISLATQHAILQLIGARPDAQGWLLFLRATFALIGTLSLVCGVIFFFAWNWHTLPRMLKFALVEGMIIALAVLVWWRWAQNSARLALIAIGMLTGVLFAVYGQVYQTGAESWTLFRAWAVALFAIACFARVTALWLLCWLVANVAFLLRLDGWQDFPFNHGFSLIYQLSLLAALVVWYAITRNNNGLFRVMVFWTLVTLTVASASELFGDHHPYGLLSAVLWLAMLVAGYLLFYRRQRDLFILTCGLFSISFLLVAGVLRLFIEVDIILTLVVALVVLCLCAAQASRWVLKLRAQNPDELQPEERNEQQAIWSRLQQQALLTPQQIALLQQDNDDELPWYVRAALVLSGWFAGVMAFALLVLSCFLYGLFDKFEVLTFVLIALFSGVPGWLFLGKPGLAQRQIGLSWAIACSFSSCVAVALWIDDRNWISGQMCLAFVPVLALLFILFRDNFYRFLNSAALVFFLVSGLTWFTSSLPVAVSALITIGVILAGIDDRYTWRFRPCLLGVSSGLLALCFYGSVPMENLLLINEVAPRGGDFSTLNEGIAAGLLIAALILGRREGVPGAWQLLLIATVLAAMSLFAPGIALAWLLLLLARFQNSKVLMMAAAVLLVLYTIDWYYFLGTSLLDKALLLFAAGVVLLLIAALAHRRLQGGEYA</sequence>
<protein>
    <submittedName>
        <fullName evidence="4">DUF4401 domain-containing protein</fullName>
    </submittedName>
</protein>
<dbReference type="InterPro" id="IPR025513">
    <property type="entry name" value="DUF4401"/>
</dbReference>
<feature type="transmembrane region" description="Helical" evidence="1">
    <location>
        <begin position="594"/>
        <end position="621"/>
    </location>
</feature>
<keyword evidence="1" id="KW-0812">Transmembrane</keyword>
<name>A0A9J6PGT3_9GAMM</name>
<dbReference type="EMBL" id="JAODIM010000035">
    <property type="protein sequence ID" value="MCU5776570.1"/>
    <property type="molecule type" value="Genomic_DNA"/>
</dbReference>
<feature type="transmembrane region" description="Helical" evidence="1">
    <location>
        <begin position="485"/>
        <end position="518"/>
    </location>
</feature>
<feature type="transmembrane region" description="Helical" evidence="1">
    <location>
        <begin position="369"/>
        <end position="394"/>
    </location>
</feature>
<dbReference type="Proteomes" id="UP001064262">
    <property type="component" value="Unassembled WGS sequence"/>
</dbReference>
<gene>
    <name evidence="4" type="ORF">N5923_03520</name>
</gene>
<feature type="transmembrane region" description="Helical" evidence="1">
    <location>
        <begin position="187"/>
        <end position="205"/>
    </location>
</feature>
<organism evidence="4 5">
    <name type="scientific">Winslowiella arboricola</name>
    <dbReference type="NCBI Taxonomy" id="2978220"/>
    <lineage>
        <taxon>Bacteria</taxon>
        <taxon>Pseudomonadati</taxon>
        <taxon>Pseudomonadota</taxon>
        <taxon>Gammaproteobacteria</taxon>
        <taxon>Enterobacterales</taxon>
        <taxon>Erwiniaceae</taxon>
        <taxon>Winslowiella</taxon>
    </lineage>
</organism>